<dbReference type="PANTHER" id="PTHR33050">
    <property type="entry name" value="REVERSE TRANSCRIPTASE DOMAIN-CONTAINING PROTEIN"/>
    <property type="match status" value="1"/>
</dbReference>
<dbReference type="Proteomes" id="UP001189429">
    <property type="component" value="Unassembled WGS sequence"/>
</dbReference>
<gene>
    <name evidence="2" type="ORF">PCOR1329_LOCUS52432</name>
</gene>
<dbReference type="PANTHER" id="PTHR33050:SF7">
    <property type="entry name" value="RIBONUCLEASE H"/>
    <property type="match status" value="1"/>
</dbReference>
<evidence type="ECO:0000313" key="2">
    <source>
        <dbReference type="EMBL" id="CAK0864603.1"/>
    </source>
</evidence>
<keyword evidence="3" id="KW-1185">Reference proteome</keyword>
<feature type="region of interest" description="Disordered" evidence="1">
    <location>
        <begin position="402"/>
        <end position="425"/>
    </location>
</feature>
<dbReference type="EMBL" id="CAUYUJ010016382">
    <property type="protein sequence ID" value="CAK0864603.1"/>
    <property type="molecule type" value="Genomic_DNA"/>
</dbReference>
<feature type="compositionally biased region" description="Gly residues" evidence="1">
    <location>
        <begin position="403"/>
        <end position="419"/>
    </location>
</feature>
<comment type="caution">
    <text evidence="2">The sequence shown here is derived from an EMBL/GenBank/DDBJ whole genome shotgun (WGS) entry which is preliminary data.</text>
</comment>
<sequence length="1256" mass="136020">MALFPTRAEAMAWQSISELVTWAGLNIDAFKAFEEVVGHLGSNIRNVALLPADAIVAAGTYAKLNGAALHPIQIVQWGLVWRLARQIALAAEGGPAAWDDYIDVDPFAPPPASTAPPAAPAAAAAKGRIVKMAEVLDQGDALEIPLADDNMHIKWSQNYGALTGGEQPLHSTPYADFGVFGPFDRKVRRNMKFRAWLPLPGGGWMARELPGPANFEQWQAAWRVFATACLMLGIVARAALDGCARHIERLSALWPEAWHLVYMADDKLRCDHIERLRRSVRADLSAGKPAPREWGPAKPWTALFYLATADRDYWNDQVTNPATAWAAKGGKGVPLDPDERLAVRILPGGASAEREKQVCFQFSKGFGACRLAAPGSRCPAGRRRVCHVCFSPNHAGHEKKCQGCGGKGADKGGSGGGKGRGGKRWKGSEYLLRPAQAWPPRPWAAFHYKDTLLWPRTHPSKEAFWQRRSFAFHHWLSGSADCNIGEAVVAEASKVGLAAAHFWHDAARARFDGLRADLASGDADGFHGGAPGGAPEAAARAAALVSPLEAAAASASRRLLAQATRTVEIKPGAALGLVDWPRQDAHVATFPLCRWDVDSGLRVSIRGWLPGLASLSGECQHDWHPPSTSSASGRASSAYPRSLCDQYASLVVRVWQLTIRAEWAHWECMLARGRPRPRAPSRKAAREMENRTFPGGMRCPARAVGLNPGLARAGSAARAAFSAFVEERPDALGVVDMLGNPKYAGPPEESVADLRRRFRSVFGAPEERQLSYELGRRSPLQGALIQTWLEAAGDAESQLQDWIEQGVPLGIEKPIVPCGIFPPVEPTASDRHLLTLEEALSSGVGNYSSLDDSPADAEAELDRLEGNGFFFIFEEAEALKRFPDGSVARLALILKQKGDGSVKRRIIIDMLRGGQNARATVPERPVLPRVADVIDDLRAMVPAAPAMENSVLLASADMRDAYQHFRVHPAELRHCLTRDWRSAVVMVWVMMSFGLKSAPLLWGRLAAAMARLIQGMYIPGEARLQLYMDDPLWALTGVREVCLHPGPPRFSITTDASPWGIGATLFDNSAGIIIEYIASDLSAADVTQLGIAIGSSTAQAVAEFLAILVSTRAWAHFLKGAAATLDLRVDSMAAQGVAQKLSSPNKVLNFMAAELAATLELARTSNLTVVHISGAVNTVADWLRRLTAPADQRGQDCSGHVCKAKNRKVKNRDADFYNLPSPVLHPDMWGYAENSQVGSTAWSSLHLRGGTGQEFQ</sequence>
<name>A0ABN9UWS6_9DINO</name>
<dbReference type="InterPro" id="IPR052055">
    <property type="entry name" value="Hepadnavirus_pol/RT"/>
</dbReference>
<evidence type="ECO:0000313" key="3">
    <source>
        <dbReference type="Proteomes" id="UP001189429"/>
    </source>
</evidence>
<reference evidence="2" key="1">
    <citation type="submission" date="2023-10" db="EMBL/GenBank/DDBJ databases">
        <authorList>
            <person name="Chen Y."/>
            <person name="Shah S."/>
            <person name="Dougan E. K."/>
            <person name="Thang M."/>
            <person name="Chan C."/>
        </authorList>
    </citation>
    <scope>NUCLEOTIDE SEQUENCE [LARGE SCALE GENOMIC DNA]</scope>
</reference>
<dbReference type="SUPFAM" id="SSF56672">
    <property type="entry name" value="DNA/RNA polymerases"/>
    <property type="match status" value="1"/>
</dbReference>
<evidence type="ECO:0008006" key="4">
    <source>
        <dbReference type="Google" id="ProtNLM"/>
    </source>
</evidence>
<proteinExistence type="predicted"/>
<accession>A0ABN9UWS6</accession>
<evidence type="ECO:0000256" key="1">
    <source>
        <dbReference type="SAM" id="MobiDB-lite"/>
    </source>
</evidence>
<dbReference type="InterPro" id="IPR043502">
    <property type="entry name" value="DNA/RNA_pol_sf"/>
</dbReference>
<protein>
    <recommendedName>
        <fullName evidence="4">Reverse transcriptase domain-containing protein</fullName>
    </recommendedName>
</protein>
<organism evidence="2 3">
    <name type="scientific">Prorocentrum cordatum</name>
    <dbReference type="NCBI Taxonomy" id="2364126"/>
    <lineage>
        <taxon>Eukaryota</taxon>
        <taxon>Sar</taxon>
        <taxon>Alveolata</taxon>
        <taxon>Dinophyceae</taxon>
        <taxon>Prorocentrales</taxon>
        <taxon>Prorocentraceae</taxon>
        <taxon>Prorocentrum</taxon>
    </lineage>
</organism>